<evidence type="ECO:0000313" key="1">
    <source>
        <dbReference type="EMBL" id="EFX41963.1"/>
    </source>
</evidence>
<protein>
    <submittedName>
        <fullName evidence="1">Outer membrane protein</fullName>
    </submittedName>
</protein>
<dbReference type="PRINTS" id="PR01776">
    <property type="entry name" value="HPOMPFAMILY"/>
</dbReference>
<accession>E7G3T7</accession>
<dbReference type="Pfam" id="PF01856">
    <property type="entry name" value="HP_OMP"/>
    <property type="match status" value="1"/>
</dbReference>
<reference evidence="1 2" key="1">
    <citation type="journal article" date="2011" name="Vet. Res.">
        <title>Genome sequence of Helicobacter suis supports its role in gastric pathology.</title>
        <authorList>
            <person name="Vermoote M."/>
            <person name="Vandekerckhove T.T."/>
            <person name="Flahou B."/>
            <person name="Pasmans F."/>
            <person name="Smet A."/>
            <person name="De Groote D."/>
            <person name="Van Criekinge W."/>
            <person name="Ducatelle R."/>
            <person name="Haesebrouck F."/>
        </authorList>
    </citation>
    <scope>NUCLEOTIDE SEQUENCE [LARGE SCALE GENOMIC DNA]</scope>
    <source>
        <strain evidence="1 2">HS5</strain>
    </source>
</reference>
<proteinExistence type="predicted"/>
<dbReference type="AlphaFoldDB" id="E7G3T7"/>
<dbReference type="EMBL" id="ADHO01000109">
    <property type="protein sequence ID" value="EFX41963.1"/>
    <property type="molecule type" value="Genomic_DNA"/>
</dbReference>
<dbReference type="InterPro" id="IPR002718">
    <property type="entry name" value="OMP_Helicobacter"/>
</dbReference>
<sequence>MINFENPLNPMQKLICVVGVFLALLSPIKAAKSRTFLLSEYLLGQMHYDTIQNGQTKTNYRTIEGATIMYGYEYNPLNRWFYTRYYGFLDYGYVILDKKDNIETNMFTYGAGADVVIEYNKNPLNVWGLFYGMMVAGNTWTTSKFSRDFFVENYRSFTSFTFKRTYFRVLGEVGIRFQTVILYHDVSIEVGFKFPFDTELGSKFVRDYSMFVSHTWYF</sequence>
<comment type="caution">
    <text evidence="1">The sequence shown here is derived from an EMBL/GenBank/DDBJ whole genome shotgun (WGS) entry which is preliminary data.</text>
</comment>
<dbReference type="Proteomes" id="UP000054093">
    <property type="component" value="Unassembled WGS sequence"/>
</dbReference>
<gene>
    <name evidence="1" type="ORF">HSUHS5_0620</name>
</gene>
<name>E7G3T7_9HELI</name>
<evidence type="ECO:0000313" key="2">
    <source>
        <dbReference type="Proteomes" id="UP000054093"/>
    </source>
</evidence>
<organism evidence="1 2">
    <name type="scientific">Helicobacter suis HS5</name>
    <dbReference type="NCBI Taxonomy" id="710394"/>
    <lineage>
        <taxon>Bacteria</taxon>
        <taxon>Pseudomonadati</taxon>
        <taxon>Campylobacterota</taxon>
        <taxon>Epsilonproteobacteria</taxon>
        <taxon>Campylobacterales</taxon>
        <taxon>Helicobacteraceae</taxon>
        <taxon>Helicobacter</taxon>
    </lineage>
</organism>